<keyword evidence="2" id="KW-1185">Reference proteome</keyword>
<comment type="caution">
    <text evidence="1">The sequence shown here is derived from an EMBL/GenBank/DDBJ whole genome shotgun (WGS) entry which is preliminary data.</text>
</comment>
<sequence length="122" mass="13155">MEVENKIGGVKSSKSKTAADFSAHLKRIKAAKKLADKASCGKSTIAEATIEAAWELLFDFFCRTPSENFELSDLNTLSGVIHKLVSSENGAKAKSSAASETKPAGEITEDVLRKIEKKLKLL</sequence>
<dbReference type="Proteomes" id="UP001275932">
    <property type="component" value="Unassembled WGS sequence"/>
</dbReference>
<evidence type="ECO:0000313" key="2">
    <source>
        <dbReference type="Proteomes" id="UP001275932"/>
    </source>
</evidence>
<dbReference type="RefSeq" id="WP_370397648.1">
    <property type="nucleotide sequence ID" value="NZ_JALBUT010000010.1"/>
</dbReference>
<dbReference type="EMBL" id="JALBUT010000010">
    <property type="protein sequence ID" value="MDX8416193.1"/>
    <property type="molecule type" value="Genomic_DNA"/>
</dbReference>
<organism evidence="1 2">
    <name type="scientific">Intestinicryptomonas porci</name>
    <dbReference type="NCBI Taxonomy" id="2926320"/>
    <lineage>
        <taxon>Bacteria</taxon>
        <taxon>Pseudomonadati</taxon>
        <taxon>Verrucomicrobiota</taxon>
        <taxon>Opitutia</taxon>
        <taxon>Opitutales</taxon>
        <taxon>Intestinicryptomonaceae</taxon>
        <taxon>Intestinicryptomonas</taxon>
    </lineage>
</organism>
<evidence type="ECO:0000313" key="1">
    <source>
        <dbReference type="EMBL" id="MDX8416193.1"/>
    </source>
</evidence>
<proteinExistence type="predicted"/>
<protein>
    <submittedName>
        <fullName evidence="1">Uncharacterized protein</fullName>
    </submittedName>
</protein>
<gene>
    <name evidence="1" type="ORF">MOX91_08420</name>
</gene>
<accession>A0ABU4WHZ9</accession>
<name>A0ABU4WHZ9_9BACT</name>
<reference evidence="1 2" key="1">
    <citation type="submission" date="2022-03" db="EMBL/GenBank/DDBJ databases">
        <title>Novel taxa within the pig intestine.</title>
        <authorList>
            <person name="Wylensek D."/>
            <person name="Bishof K."/>
            <person name="Afrizal A."/>
            <person name="Clavel T."/>
        </authorList>
    </citation>
    <scope>NUCLEOTIDE SEQUENCE [LARGE SCALE GENOMIC DNA]</scope>
    <source>
        <strain evidence="1 2">CLA-KB-P66</strain>
    </source>
</reference>